<dbReference type="PROSITE" id="PS51002">
    <property type="entry name" value="CYTB_NTER"/>
    <property type="match status" value="1"/>
</dbReference>
<evidence type="ECO:0000256" key="13">
    <source>
        <dbReference type="ARBA" id="ARBA00023004"/>
    </source>
</evidence>
<evidence type="ECO:0000256" key="2">
    <source>
        <dbReference type="ARBA" id="ARBA00004448"/>
    </source>
</evidence>
<feature type="transmembrane region" description="Helical" evidence="20">
    <location>
        <begin position="320"/>
        <end position="340"/>
    </location>
</feature>
<dbReference type="InterPro" id="IPR048259">
    <property type="entry name" value="Cytochrome_b_N_euk/bac"/>
</dbReference>
<keyword evidence="9 19" id="KW-0479">Metal-binding</keyword>
<feature type="domain" description="Cytochrome b/b6 C-terminal region profile" evidence="22">
    <location>
        <begin position="210"/>
        <end position="378"/>
    </location>
</feature>
<name>C4N9V5_ASTMX</name>
<dbReference type="EMBL" id="FJ439225">
    <property type="protein sequence ID" value="ACR40495.1"/>
    <property type="molecule type" value="Genomic_DNA"/>
</dbReference>
<feature type="transmembrane region" description="Helical" evidence="20">
    <location>
        <begin position="87"/>
        <end position="107"/>
    </location>
</feature>
<dbReference type="CDD" id="cd00284">
    <property type="entry name" value="Cytochrome_b_N"/>
    <property type="match status" value="1"/>
</dbReference>
<evidence type="ECO:0000256" key="4">
    <source>
        <dbReference type="ARBA" id="ARBA00013531"/>
    </source>
</evidence>
<feature type="transmembrane region" description="Helical" evidence="20">
    <location>
        <begin position="346"/>
        <end position="365"/>
    </location>
</feature>
<dbReference type="Gene3D" id="1.20.810.10">
    <property type="entry name" value="Cytochrome Bc1 Complex, Chain C"/>
    <property type="match status" value="1"/>
</dbReference>
<keyword evidence="12 20" id="KW-1133">Transmembrane helix</keyword>
<dbReference type="InterPro" id="IPR005797">
    <property type="entry name" value="Cyt_b/b6_N"/>
</dbReference>
<keyword evidence="8 20" id="KW-0812">Transmembrane</keyword>
<evidence type="ECO:0000256" key="17">
    <source>
        <dbReference type="ARBA" id="ARBA00061233"/>
    </source>
</evidence>
<dbReference type="InterPro" id="IPR030689">
    <property type="entry name" value="Cytochrome_b"/>
</dbReference>
<keyword evidence="16 20" id="KW-0472">Membrane</keyword>
<comment type="similarity">
    <text evidence="17 20">Belongs to the cytochrome b family.</text>
</comment>
<dbReference type="InterPro" id="IPR036150">
    <property type="entry name" value="Cyt_b/b6_C_sf"/>
</dbReference>
<keyword evidence="6 19" id="KW-0349">Heme</keyword>
<keyword evidence="11 20" id="KW-0249">Electron transport</keyword>
<dbReference type="PROSITE" id="PS51003">
    <property type="entry name" value="CYTB_CTER"/>
    <property type="match status" value="1"/>
</dbReference>
<keyword evidence="15 20" id="KW-0496">Mitochondrion</keyword>
<evidence type="ECO:0000256" key="11">
    <source>
        <dbReference type="ARBA" id="ARBA00022982"/>
    </source>
</evidence>
<dbReference type="SUPFAM" id="SSF81342">
    <property type="entry name" value="Transmembrane di-heme cytochromes"/>
    <property type="match status" value="1"/>
</dbReference>
<feature type="transmembrane region" description="Helical" evidence="20">
    <location>
        <begin position="145"/>
        <end position="166"/>
    </location>
</feature>
<feature type="binding site" description="axial binding residue" evidence="19">
    <location>
        <position position="196"/>
    </location>
    <ligand>
        <name>heme b</name>
        <dbReference type="ChEBI" id="CHEBI:60344"/>
        <label>b566</label>
    </ligand>
    <ligandPart>
        <name>Fe</name>
        <dbReference type="ChEBI" id="CHEBI:18248"/>
    </ligandPart>
</feature>
<feature type="binding site" evidence="18">
    <location>
        <position position="201"/>
    </location>
    <ligand>
        <name>a ubiquinone</name>
        <dbReference type="ChEBI" id="CHEBI:16389"/>
    </ligand>
</feature>
<dbReference type="PANTHER" id="PTHR19271">
    <property type="entry name" value="CYTOCHROME B"/>
    <property type="match status" value="1"/>
</dbReference>
<evidence type="ECO:0000259" key="22">
    <source>
        <dbReference type="PROSITE" id="PS51003"/>
    </source>
</evidence>
<evidence type="ECO:0000256" key="9">
    <source>
        <dbReference type="ARBA" id="ARBA00022723"/>
    </source>
</evidence>
<feature type="binding site" description="axial binding residue" evidence="19">
    <location>
        <position position="83"/>
    </location>
    <ligand>
        <name>heme b</name>
        <dbReference type="ChEBI" id="CHEBI:60344"/>
        <label>b562</label>
    </ligand>
    <ligandPart>
        <name>Fe</name>
        <dbReference type="ChEBI" id="CHEBI:18248"/>
    </ligandPart>
</feature>
<keyword evidence="10" id="KW-0999">Mitochondrion inner membrane</keyword>
<organism evidence="23">
    <name type="scientific">Astyanax mexicanus</name>
    <name type="common">Blind cave fish</name>
    <name type="synonym">Astyanax fasciatus mexicanus</name>
    <dbReference type="NCBI Taxonomy" id="7994"/>
    <lineage>
        <taxon>Eukaryota</taxon>
        <taxon>Metazoa</taxon>
        <taxon>Chordata</taxon>
        <taxon>Craniata</taxon>
        <taxon>Vertebrata</taxon>
        <taxon>Euteleostomi</taxon>
        <taxon>Actinopterygii</taxon>
        <taxon>Neopterygii</taxon>
        <taxon>Teleostei</taxon>
        <taxon>Ostariophysi</taxon>
        <taxon>Characiformes</taxon>
        <taxon>Characoidei</taxon>
        <taxon>Acestrorhamphidae</taxon>
        <taxon>Acestrorhamphinae</taxon>
        <taxon>Astyanax</taxon>
    </lineage>
</organism>
<gene>
    <name evidence="23" type="primary">Cytb</name>
</gene>
<evidence type="ECO:0000256" key="14">
    <source>
        <dbReference type="ARBA" id="ARBA00023075"/>
    </source>
</evidence>
<comment type="cofactor">
    <cofactor evidence="19">
        <name>heme</name>
        <dbReference type="ChEBI" id="CHEBI:30413"/>
    </cofactor>
    <text evidence="19">Binds 2 heme groups non-covalently.</text>
</comment>
<dbReference type="GO" id="GO:0008121">
    <property type="term" value="F:quinol-cytochrome-c reductase activity"/>
    <property type="evidence" value="ECO:0007669"/>
    <property type="project" value="InterPro"/>
</dbReference>
<geneLocation type="mitochondrion" evidence="23"/>
<dbReference type="InterPro" id="IPR048260">
    <property type="entry name" value="Cytochrome_b_C_euk/bac"/>
</dbReference>
<dbReference type="PIRSF" id="PIRSF038885">
    <property type="entry name" value="COB"/>
    <property type="match status" value="1"/>
</dbReference>
<evidence type="ECO:0000256" key="6">
    <source>
        <dbReference type="ARBA" id="ARBA00022617"/>
    </source>
</evidence>
<accession>C4N9V5</accession>
<sequence length="378" mass="42334">MASLRKKHPLLKIANDALIDLPAPSNISAWWNFGSLLLLCLVMQILTGLFLAMHYTSDISTAFSSVAHICRDVNYGWIIRNMHANGASFFFICVYLHMGRGLYYGSYLYKETWNIGVILLLLLMMTAFVGYVLPWGQMSFWGATVITNLLSAVPYMGDALVQWIWGGFSVDNATLTRFFAFHFLLPFVIIAATLLHALFLHETGSNNPAGLNSDSDKITFHPYFSYKDLLGFMIMLTALTSLALFSPNLLGDPENFTPANPLVTPPHIKPEWYFLFAYAILRSIPNKLGGVLALLFSILVLMLVPLLHTSKQQGLTFRPLTQFLFWALVADVFILTWIGGMPVEHPFIIIGQIASALYFILFLILNPLAGLVENKILN</sequence>
<comment type="cofactor">
    <cofactor evidence="20">
        <name>heme b</name>
        <dbReference type="ChEBI" id="CHEBI:60344"/>
    </cofactor>
    <text evidence="20">Binds 2 heme groups non-covalently.</text>
</comment>
<dbReference type="AlphaFoldDB" id="C4N9V5"/>
<dbReference type="Pfam" id="PF00033">
    <property type="entry name" value="Cytochrome_B"/>
    <property type="match status" value="1"/>
</dbReference>
<dbReference type="GO" id="GO:0006122">
    <property type="term" value="P:mitochondrial electron transport, ubiquinol to cytochrome c"/>
    <property type="evidence" value="ECO:0007669"/>
    <property type="project" value="TreeGrafter"/>
</dbReference>
<feature type="transmembrane region" description="Helical" evidence="20">
    <location>
        <begin position="229"/>
        <end position="250"/>
    </location>
</feature>
<feature type="binding site" description="axial binding residue" evidence="19">
    <location>
        <position position="182"/>
    </location>
    <ligand>
        <name>heme b</name>
        <dbReference type="ChEBI" id="CHEBI:60344"/>
        <label>b562</label>
    </ligand>
    <ligandPart>
        <name>Fe</name>
        <dbReference type="ChEBI" id="CHEBI:18248"/>
    </ligandPart>
</feature>
<evidence type="ECO:0000256" key="5">
    <source>
        <dbReference type="ARBA" id="ARBA00022448"/>
    </source>
</evidence>
<feature type="domain" description="Cytochrome b/b6 N-terminal region profile" evidence="21">
    <location>
        <begin position="1"/>
        <end position="209"/>
    </location>
</feature>
<dbReference type="FunFam" id="1.20.810.10:FF:000002">
    <property type="entry name" value="Cytochrome b"/>
    <property type="match status" value="1"/>
</dbReference>
<reference evidence="23" key="1">
    <citation type="journal article" date="2008" name="BMC Evol. Biol.">
        <title>Evolutionary history of the fish genus Astyanax Baird &amp; Girard (1854) (Actinopterygii, Characidae) in Mesoamerica reveals multiple morphological homoplasies.</title>
        <authorList>
            <person name="Ornelas-Garcia C.P."/>
            <person name="Dominguez-Dominguez O."/>
            <person name="Doadrio I."/>
        </authorList>
    </citation>
    <scope>NUCLEOTIDE SEQUENCE</scope>
</reference>
<protein>
    <recommendedName>
        <fullName evidence="4 20">Cytochrome b</fullName>
    </recommendedName>
</protein>
<dbReference type="GO" id="GO:0005743">
    <property type="term" value="C:mitochondrial inner membrane"/>
    <property type="evidence" value="ECO:0007669"/>
    <property type="project" value="UniProtKB-SubCell"/>
</dbReference>
<keyword evidence="14" id="KW-0830">Ubiquinone</keyword>
<dbReference type="InterPro" id="IPR016174">
    <property type="entry name" value="Di-haem_cyt_TM"/>
</dbReference>
<comment type="function">
    <text evidence="1 20">Component of the ubiquinol-cytochrome c reductase complex (complex III or cytochrome b-c1 complex) that is part of the mitochondrial respiratory chain. The b-c1 complex mediates electron transfer from ubiquinol to cytochrome c. Contributes to the generation of a proton gradient across the mitochondrial membrane that is then used for ATP synthesis.</text>
</comment>
<dbReference type="GO" id="GO:0016491">
    <property type="term" value="F:oxidoreductase activity"/>
    <property type="evidence" value="ECO:0007669"/>
    <property type="project" value="UniProtKB-UniRule"/>
</dbReference>
<evidence type="ECO:0000256" key="10">
    <source>
        <dbReference type="ARBA" id="ARBA00022792"/>
    </source>
</evidence>
<dbReference type="GO" id="GO:0045275">
    <property type="term" value="C:respiratory chain complex III"/>
    <property type="evidence" value="ECO:0007669"/>
    <property type="project" value="InterPro"/>
</dbReference>
<evidence type="ECO:0000313" key="23">
    <source>
        <dbReference type="EMBL" id="ACR40495.1"/>
    </source>
</evidence>
<dbReference type="Pfam" id="PF00032">
    <property type="entry name" value="Cytochrom_B_C"/>
    <property type="match status" value="1"/>
</dbReference>
<keyword evidence="5 20" id="KW-0813">Transport</keyword>
<evidence type="ECO:0000256" key="3">
    <source>
        <dbReference type="ARBA" id="ARBA00011660"/>
    </source>
</evidence>
<feature type="transmembrane region" description="Helical" evidence="20">
    <location>
        <begin position="113"/>
        <end position="133"/>
    </location>
</feature>
<proteinExistence type="inferred from homology"/>
<feature type="transmembrane region" description="Helical" evidence="20">
    <location>
        <begin position="178"/>
        <end position="200"/>
    </location>
</feature>
<dbReference type="InterPro" id="IPR005798">
    <property type="entry name" value="Cyt_b/b6_C"/>
</dbReference>
<dbReference type="CDD" id="cd00290">
    <property type="entry name" value="cytochrome_b_C"/>
    <property type="match status" value="1"/>
</dbReference>
<evidence type="ECO:0000256" key="16">
    <source>
        <dbReference type="ARBA" id="ARBA00023136"/>
    </source>
</evidence>
<evidence type="ECO:0000259" key="21">
    <source>
        <dbReference type="PROSITE" id="PS51002"/>
    </source>
</evidence>
<dbReference type="GO" id="GO:0046872">
    <property type="term" value="F:metal ion binding"/>
    <property type="evidence" value="ECO:0007669"/>
    <property type="project" value="UniProtKB-UniRule"/>
</dbReference>
<keyword evidence="7 20" id="KW-0679">Respiratory chain</keyword>
<feature type="transmembrane region" description="Helical" evidence="20">
    <location>
        <begin position="288"/>
        <end position="308"/>
    </location>
</feature>
<evidence type="ECO:0000256" key="12">
    <source>
        <dbReference type="ARBA" id="ARBA00022989"/>
    </source>
</evidence>
<dbReference type="InterPro" id="IPR027387">
    <property type="entry name" value="Cytb/b6-like_sf"/>
</dbReference>
<evidence type="ECO:0000256" key="18">
    <source>
        <dbReference type="PIRSR" id="PIRSR038885-1"/>
    </source>
</evidence>
<evidence type="ECO:0000256" key="1">
    <source>
        <dbReference type="ARBA" id="ARBA00002566"/>
    </source>
</evidence>
<evidence type="ECO:0000256" key="19">
    <source>
        <dbReference type="PIRSR" id="PIRSR038885-2"/>
    </source>
</evidence>
<evidence type="ECO:0000256" key="7">
    <source>
        <dbReference type="ARBA" id="ARBA00022660"/>
    </source>
</evidence>
<dbReference type="SUPFAM" id="SSF81648">
    <property type="entry name" value="a domain/subunit of cytochrome bc1 complex (Ubiquinol-cytochrome c reductase)"/>
    <property type="match status" value="1"/>
</dbReference>
<dbReference type="PANTHER" id="PTHR19271:SF16">
    <property type="entry name" value="CYTOCHROME B"/>
    <property type="match status" value="1"/>
</dbReference>
<keyword evidence="13 19" id="KW-0408">Iron</keyword>
<evidence type="ECO:0000256" key="20">
    <source>
        <dbReference type="RuleBase" id="RU362117"/>
    </source>
</evidence>
<comment type="subcellular location">
    <subcellularLocation>
        <location evidence="2">Mitochondrion inner membrane</location>
        <topology evidence="2">Multi-pass membrane protein</topology>
    </subcellularLocation>
</comment>
<feature type="binding site" description="axial binding residue" evidence="19">
    <location>
        <position position="97"/>
    </location>
    <ligand>
        <name>heme b</name>
        <dbReference type="ChEBI" id="CHEBI:60344"/>
        <label>b566</label>
    </ligand>
    <ligandPart>
        <name>Fe</name>
        <dbReference type="ChEBI" id="CHEBI:18248"/>
    </ligandPart>
</feature>
<feature type="transmembrane region" description="Helical" evidence="20">
    <location>
        <begin position="30"/>
        <end position="52"/>
    </location>
</feature>
<comment type="subunit">
    <text evidence="3">The cytochrome bc1 complex contains 3 respiratory subunits (MT-CYB, CYC1 and UQCRFS1), 2 core proteins (UQCRC1 and UQCRC2) and probably 6 low-molecular weight proteins.</text>
</comment>
<evidence type="ECO:0000256" key="8">
    <source>
        <dbReference type="ARBA" id="ARBA00022692"/>
    </source>
</evidence>
<evidence type="ECO:0000256" key="15">
    <source>
        <dbReference type="ARBA" id="ARBA00023128"/>
    </source>
</evidence>